<comment type="caution">
    <text evidence="2">The sequence shown here is derived from an EMBL/GenBank/DDBJ whole genome shotgun (WGS) entry which is preliminary data.</text>
</comment>
<accession>A0A8X7U949</accession>
<feature type="region of interest" description="Disordered" evidence="1">
    <location>
        <begin position="1"/>
        <end position="50"/>
    </location>
</feature>
<evidence type="ECO:0000313" key="2">
    <source>
        <dbReference type="EMBL" id="KAG2270825.1"/>
    </source>
</evidence>
<gene>
    <name evidence="2" type="ORF">Bca52824_065380</name>
</gene>
<evidence type="ECO:0000313" key="3">
    <source>
        <dbReference type="Proteomes" id="UP000886595"/>
    </source>
</evidence>
<name>A0A8X7U949_BRACI</name>
<dbReference type="Proteomes" id="UP000886595">
    <property type="component" value="Unassembled WGS sequence"/>
</dbReference>
<sequence>MASPPTCLRRQKKDRNPPPIDESLGTNGVSSDLSRLPPQKNDRNPSQSTTLSVITASCPLVLASPTHLTTLSVLTVSPPGGDVFSLEISFW</sequence>
<dbReference type="AlphaFoldDB" id="A0A8X7U949"/>
<keyword evidence="3" id="KW-1185">Reference proteome</keyword>
<dbReference type="EMBL" id="JAAMPC010000013">
    <property type="protein sequence ID" value="KAG2270825.1"/>
    <property type="molecule type" value="Genomic_DNA"/>
</dbReference>
<feature type="compositionally biased region" description="Polar residues" evidence="1">
    <location>
        <begin position="24"/>
        <end position="33"/>
    </location>
</feature>
<organism evidence="2 3">
    <name type="scientific">Brassica carinata</name>
    <name type="common">Ethiopian mustard</name>
    <name type="synonym">Abyssinian cabbage</name>
    <dbReference type="NCBI Taxonomy" id="52824"/>
    <lineage>
        <taxon>Eukaryota</taxon>
        <taxon>Viridiplantae</taxon>
        <taxon>Streptophyta</taxon>
        <taxon>Embryophyta</taxon>
        <taxon>Tracheophyta</taxon>
        <taxon>Spermatophyta</taxon>
        <taxon>Magnoliopsida</taxon>
        <taxon>eudicotyledons</taxon>
        <taxon>Gunneridae</taxon>
        <taxon>Pentapetalae</taxon>
        <taxon>rosids</taxon>
        <taxon>malvids</taxon>
        <taxon>Brassicales</taxon>
        <taxon>Brassicaceae</taxon>
        <taxon>Brassiceae</taxon>
        <taxon>Brassica</taxon>
    </lineage>
</organism>
<proteinExistence type="predicted"/>
<evidence type="ECO:0000256" key="1">
    <source>
        <dbReference type="SAM" id="MobiDB-lite"/>
    </source>
</evidence>
<reference evidence="2 3" key="1">
    <citation type="submission" date="2020-02" db="EMBL/GenBank/DDBJ databases">
        <authorList>
            <person name="Ma Q."/>
            <person name="Huang Y."/>
            <person name="Song X."/>
            <person name="Pei D."/>
        </authorList>
    </citation>
    <scope>NUCLEOTIDE SEQUENCE [LARGE SCALE GENOMIC DNA]</scope>
    <source>
        <strain evidence="2">Sxm20200214</strain>
        <tissue evidence="2">Leaf</tissue>
    </source>
</reference>
<protein>
    <submittedName>
        <fullName evidence="2">Uncharacterized protein</fullName>
    </submittedName>
</protein>